<evidence type="ECO:0000313" key="8">
    <source>
        <dbReference type="Proteomes" id="UP000278398"/>
    </source>
</evidence>
<accession>A0A429YTY2</accession>
<evidence type="ECO:0000259" key="6">
    <source>
        <dbReference type="SMART" id="SM00983"/>
    </source>
</evidence>
<dbReference type="CDD" id="cd07995">
    <property type="entry name" value="TPK"/>
    <property type="match status" value="1"/>
</dbReference>
<name>A0A429YTY2_9HYPH</name>
<comment type="caution">
    <text evidence="7">The sequence shown here is derived from an EMBL/GenBank/DDBJ whole genome shotgun (WGS) entry which is preliminary data.</text>
</comment>
<dbReference type="InterPro" id="IPR007373">
    <property type="entry name" value="Thiamin_PyroPKinase_B1-bd"/>
</dbReference>
<dbReference type="InterPro" id="IPR053149">
    <property type="entry name" value="TPK"/>
</dbReference>
<evidence type="ECO:0000256" key="1">
    <source>
        <dbReference type="ARBA" id="ARBA00022679"/>
    </source>
</evidence>
<evidence type="ECO:0000256" key="5">
    <source>
        <dbReference type="NCBIfam" id="TIGR01378"/>
    </source>
</evidence>
<dbReference type="PANTHER" id="PTHR41299:SF1">
    <property type="entry name" value="THIAMINE PYROPHOSPHOKINASE"/>
    <property type="match status" value="1"/>
</dbReference>
<dbReference type="GO" id="GO:0005524">
    <property type="term" value="F:ATP binding"/>
    <property type="evidence" value="ECO:0007669"/>
    <property type="project" value="UniProtKB-KW"/>
</dbReference>
<gene>
    <name evidence="7" type="ORF">EJC49_18415</name>
</gene>
<evidence type="ECO:0000256" key="3">
    <source>
        <dbReference type="ARBA" id="ARBA00022777"/>
    </source>
</evidence>
<dbReference type="InterPro" id="IPR036371">
    <property type="entry name" value="TPK_B1-bd_sf"/>
</dbReference>
<keyword evidence="4" id="KW-0067">ATP-binding</keyword>
<dbReference type="SUPFAM" id="SSF63862">
    <property type="entry name" value="Thiamin pyrophosphokinase, substrate-binding domain"/>
    <property type="match status" value="1"/>
</dbReference>
<dbReference type="InterPro" id="IPR007371">
    <property type="entry name" value="TPK_catalytic"/>
</dbReference>
<dbReference type="InterPro" id="IPR006282">
    <property type="entry name" value="Thi_PPkinase"/>
</dbReference>
<evidence type="ECO:0000256" key="4">
    <source>
        <dbReference type="ARBA" id="ARBA00022840"/>
    </source>
</evidence>
<dbReference type="Gene3D" id="3.40.50.10240">
    <property type="entry name" value="Thiamin pyrophosphokinase, catalytic domain"/>
    <property type="match status" value="1"/>
</dbReference>
<dbReference type="GO" id="GO:0030975">
    <property type="term" value="F:thiamine binding"/>
    <property type="evidence" value="ECO:0007669"/>
    <property type="project" value="InterPro"/>
</dbReference>
<dbReference type="Proteomes" id="UP000278398">
    <property type="component" value="Unassembled WGS sequence"/>
</dbReference>
<dbReference type="EMBL" id="RWKW01000071">
    <property type="protein sequence ID" value="RST84923.1"/>
    <property type="molecule type" value="Genomic_DNA"/>
</dbReference>
<feature type="domain" description="Thiamin pyrophosphokinase thiamin-binding" evidence="6">
    <location>
        <begin position="134"/>
        <end position="203"/>
    </location>
</feature>
<proteinExistence type="predicted"/>
<dbReference type="SUPFAM" id="SSF63999">
    <property type="entry name" value="Thiamin pyrophosphokinase, catalytic domain"/>
    <property type="match status" value="1"/>
</dbReference>
<dbReference type="GO" id="GO:0006772">
    <property type="term" value="P:thiamine metabolic process"/>
    <property type="evidence" value="ECO:0007669"/>
    <property type="project" value="UniProtKB-UniRule"/>
</dbReference>
<reference evidence="7 8" key="1">
    <citation type="submission" date="2018-12" db="EMBL/GenBank/DDBJ databases">
        <title>Mesorhizobium carbonis sp. nov., isolated from coal mine water.</title>
        <authorList>
            <person name="Xin W."/>
            <person name="Xu Z."/>
            <person name="Xiang F."/>
            <person name="Zhang J."/>
            <person name="Xi L."/>
            <person name="Liu J."/>
        </authorList>
    </citation>
    <scope>NUCLEOTIDE SEQUENCE [LARGE SCALE GENOMIC DNA]</scope>
    <source>
        <strain evidence="7 8">B2.3</strain>
    </source>
</reference>
<dbReference type="NCBIfam" id="TIGR01378">
    <property type="entry name" value="thi_PPkinase"/>
    <property type="match status" value="1"/>
</dbReference>
<dbReference type="GO" id="GO:0004788">
    <property type="term" value="F:thiamine diphosphokinase activity"/>
    <property type="evidence" value="ECO:0007669"/>
    <property type="project" value="UniProtKB-UniRule"/>
</dbReference>
<dbReference type="GO" id="GO:0016301">
    <property type="term" value="F:kinase activity"/>
    <property type="evidence" value="ECO:0007669"/>
    <property type="project" value="UniProtKB-KW"/>
</dbReference>
<dbReference type="PANTHER" id="PTHR41299">
    <property type="entry name" value="THIAMINE PYROPHOSPHOKINASE"/>
    <property type="match status" value="1"/>
</dbReference>
<dbReference type="Pfam" id="PF04265">
    <property type="entry name" value="TPK_B1_binding"/>
    <property type="match status" value="1"/>
</dbReference>
<keyword evidence="8" id="KW-1185">Reference proteome</keyword>
<dbReference type="InterPro" id="IPR036759">
    <property type="entry name" value="TPK_catalytic_sf"/>
</dbReference>
<protein>
    <recommendedName>
        <fullName evidence="5">Thiamine diphosphokinase</fullName>
        <ecNumber evidence="5">2.7.6.2</ecNumber>
    </recommendedName>
</protein>
<dbReference type="SMART" id="SM00983">
    <property type="entry name" value="TPK_B1_binding"/>
    <property type="match status" value="1"/>
</dbReference>
<evidence type="ECO:0000313" key="7">
    <source>
        <dbReference type="EMBL" id="RST84923.1"/>
    </source>
</evidence>
<dbReference type="GO" id="GO:0009229">
    <property type="term" value="P:thiamine diphosphate biosynthetic process"/>
    <property type="evidence" value="ECO:0007669"/>
    <property type="project" value="InterPro"/>
</dbReference>
<keyword evidence="1 7" id="KW-0808">Transferase</keyword>
<dbReference type="Pfam" id="PF04263">
    <property type="entry name" value="TPK_catalytic"/>
    <property type="match status" value="1"/>
</dbReference>
<dbReference type="RefSeq" id="WP_126701400.1">
    <property type="nucleotide sequence ID" value="NZ_RWKW01000071.1"/>
</dbReference>
<dbReference type="OrthoDB" id="9804377at2"/>
<keyword evidence="2" id="KW-0547">Nucleotide-binding</keyword>
<dbReference type="AlphaFoldDB" id="A0A429YTY2"/>
<dbReference type="EC" id="2.7.6.2" evidence="5"/>
<sequence>MSTFAILLGGDLVRTPRLDAALGQARVIAADSGIRHAAALGLTPELWIGDFDSVTAAEIAGHAGIERDMHPPEKDSTDGELAAEAAVARGATNLIMVGAFGGERADHAFLHMTAAIRLAERGLPVLLSSGFEEGAPLLPGERGFDFPDGTLFSILAFSPLAGLTVSGAKWPLADVDLAFGSSLTLSNEVRGDLRVSLRQGRALLLARPETSPASKG</sequence>
<keyword evidence="3 7" id="KW-0418">Kinase</keyword>
<organism evidence="7 8">
    <name type="scientific">Aquibium carbonis</name>
    <dbReference type="NCBI Taxonomy" id="2495581"/>
    <lineage>
        <taxon>Bacteria</taxon>
        <taxon>Pseudomonadati</taxon>
        <taxon>Pseudomonadota</taxon>
        <taxon>Alphaproteobacteria</taxon>
        <taxon>Hyphomicrobiales</taxon>
        <taxon>Phyllobacteriaceae</taxon>
        <taxon>Aquibium</taxon>
    </lineage>
</organism>
<evidence type="ECO:0000256" key="2">
    <source>
        <dbReference type="ARBA" id="ARBA00022741"/>
    </source>
</evidence>